<feature type="signal peptide" evidence="4">
    <location>
        <begin position="1"/>
        <end position="21"/>
    </location>
</feature>
<dbReference type="Pfam" id="PF13181">
    <property type="entry name" value="TPR_8"/>
    <property type="match status" value="1"/>
</dbReference>
<proteinExistence type="predicted"/>
<name>A0A9D2DEC7_9BACT</name>
<dbReference type="Gene3D" id="1.25.40.10">
    <property type="entry name" value="Tetratricopeptide repeat domain"/>
    <property type="match status" value="4"/>
</dbReference>
<keyword evidence="2 3" id="KW-0802">TPR repeat</keyword>
<dbReference type="PROSITE" id="PS51257">
    <property type="entry name" value="PROKAR_LIPOPROTEIN"/>
    <property type="match status" value="1"/>
</dbReference>
<feature type="repeat" description="TPR" evidence="3">
    <location>
        <begin position="110"/>
        <end position="143"/>
    </location>
</feature>
<dbReference type="InterPro" id="IPR051012">
    <property type="entry name" value="CellSynth/LPSAsmb/PSIAsmb"/>
</dbReference>
<accession>A0A9D2DEC7</accession>
<reference evidence="5" key="2">
    <citation type="submission" date="2021-04" db="EMBL/GenBank/DDBJ databases">
        <authorList>
            <person name="Gilroy R."/>
        </authorList>
    </citation>
    <scope>NUCLEOTIDE SEQUENCE</scope>
    <source>
        <strain evidence="5">ChiHjej11B10-19426</strain>
    </source>
</reference>
<feature type="repeat" description="TPR" evidence="3">
    <location>
        <begin position="212"/>
        <end position="245"/>
    </location>
</feature>
<dbReference type="SUPFAM" id="SSF48452">
    <property type="entry name" value="TPR-like"/>
    <property type="match status" value="3"/>
</dbReference>
<evidence type="ECO:0000313" key="5">
    <source>
        <dbReference type="EMBL" id="HIZ15259.1"/>
    </source>
</evidence>
<dbReference type="SMART" id="SM00028">
    <property type="entry name" value="TPR"/>
    <property type="match status" value="6"/>
</dbReference>
<organism evidence="5 6">
    <name type="scientific">Candidatus Tidjanibacter faecipullorum</name>
    <dbReference type="NCBI Taxonomy" id="2838766"/>
    <lineage>
        <taxon>Bacteria</taxon>
        <taxon>Pseudomonadati</taxon>
        <taxon>Bacteroidota</taxon>
        <taxon>Bacteroidia</taxon>
        <taxon>Bacteroidales</taxon>
        <taxon>Rikenellaceae</taxon>
        <taxon>Tidjanibacter</taxon>
    </lineage>
</organism>
<dbReference type="Proteomes" id="UP000824014">
    <property type="component" value="Unassembled WGS sequence"/>
</dbReference>
<dbReference type="PROSITE" id="PS50005">
    <property type="entry name" value="TPR"/>
    <property type="match status" value="3"/>
</dbReference>
<evidence type="ECO:0000256" key="4">
    <source>
        <dbReference type="SAM" id="SignalP"/>
    </source>
</evidence>
<evidence type="ECO:0000313" key="6">
    <source>
        <dbReference type="Proteomes" id="UP000824014"/>
    </source>
</evidence>
<sequence>MRKAWHIVAVVAAAAGMISCAATSRTASRDRLPADYAGRLAPYYYHGEGIKAYAVQGDTARATRLFRLALEADSTYAPAAYELAELTLAASPDEALAMSRRANRLDTANLTYRSQLGRMLVVTERYDEAMDIYTRLMREDPHNPMNYRLLAALYEFGRQPFSALAILDTAEMRLGRMEEISAYKRELSLRLRLYDKAVEETEKLIADYPYDEENYRVLGDIYAAMGRDSLARVNYGEALRLDSTNISTLASMADFYLERDDAPAYLRTLQPIFASDDMALAKKLDVFGQLTSDVSFYRNNYFAINTLAGILIAKYPDDYDVVNLYATHLIRGGEVEQGLSFYKAYLALHPERIEPYDEVVWIESYLQRPDSVAKYSDLGLRRFPDNIDLLVSKAFARIAENDLEGASKVFRTAARKADNDSVRSALVGTLGDLAYQQGQTRRCYACYRRALRLDPDNVGVLNNYAYYLSEEGRDLEQALAMSRRANELTPRNASSLDTEGWILYLLGRYEEARKVMQLAVSYDSNNSAVLLFHYAEVLYALGDEFLAGVYWERALNRGYDPETIRKRMEMIEKK</sequence>
<dbReference type="Pfam" id="PF13431">
    <property type="entry name" value="TPR_17"/>
    <property type="match status" value="1"/>
</dbReference>
<evidence type="ECO:0000256" key="1">
    <source>
        <dbReference type="ARBA" id="ARBA00022737"/>
    </source>
</evidence>
<dbReference type="InterPro" id="IPR011990">
    <property type="entry name" value="TPR-like_helical_dom_sf"/>
</dbReference>
<evidence type="ECO:0000256" key="2">
    <source>
        <dbReference type="ARBA" id="ARBA00022803"/>
    </source>
</evidence>
<feature type="chain" id="PRO_5038428883" evidence="4">
    <location>
        <begin position="22"/>
        <end position="574"/>
    </location>
</feature>
<comment type="caution">
    <text evidence="5">The sequence shown here is derived from an EMBL/GenBank/DDBJ whole genome shotgun (WGS) entry which is preliminary data.</text>
</comment>
<gene>
    <name evidence="5" type="ORF">H9816_05055</name>
</gene>
<protein>
    <submittedName>
        <fullName evidence="5">Tetratricopeptide repeat protein</fullName>
    </submittedName>
</protein>
<reference evidence="5" key="1">
    <citation type="journal article" date="2021" name="PeerJ">
        <title>Extensive microbial diversity within the chicken gut microbiome revealed by metagenomics and culture.</title>
        <authorList>
            <person name="Gilroy R."/>
            <person name="Ravi A."/>
            <person name="Getino M."/>
            <person name="Pursley I."/>
            <person name="Horton D.L."/>
            <person name="Alikhan N.F."/>
            <person name="Baker D."/>
            <person name="Gharbi K."/>
            <person name="Hall N."/>
            <person name="Watson M."/>
            <person name="Adriaenssens E.M."/>
            <person name="Foster-Nyarko E."/>
            <person name="Jarju S."/>
            <person name="Secka A."/>
            <person name="Antonio M."/>
            <person name="Oren A."/>
            <person name="Chaudhuri R.R."/>
            <person name="La Ragione R."/>
            <person name="Hildebrand F."/>
            <person name="Pallen M.J."/>
        </authorList>
    </citation>
    <scope>NUCLEOTIDE SEQUENCE</scope>
    <source>
        <strain evidence="5">ChiHjej11B10-19426</strain>
    </source>
</reference>
<dbReference type="AlphaFoldDB" id="A0A9D2DEC7"/>
<dbReference type="EMBL" id="DXCC01000017">
    <property type="protein sequence ID" value="HIZ15259.1"/>
    <property type="molecule type" value="Genomic_DNA"/>
</dbReference>
<dbReference type="InterPro" id="IPR019734">
    <property type="entry name" value="TPR_rpt"/>
</dbReference>
<keyword evidence="4" id="KW-0732">Signal</keyword>
<evidence type="ECO:0000256" key="3">
    <source>
        <dbReference type="PROSITE-ProRule" id="PRU00339"/>
    </source>
</evidence>
<feature type="repeat" description="TPR" evidence="3">
    <location>
        <begin position="424"/>
        <end position="457"/>
    </location>
</feature>
<dbReference type="PANTHER" id="PTHR45586">
    <property type="entry name" value="TPR REPEAT-CONTAINING PROTEIN PA4667"/>
    <property type="match status" value="1"/>
</dbReference>
<dbReference type="PANTHER" id="PTHR45586:SF1">
    <property type="entry name" value="LIPOPOLYSACCHARIDE ASSEMBLY PROTEIN B"/>
    <property type="match status" value="1"/>
</dbReference>
<keyword evidence="1" id="KW-0677">Repeat</keyword>